<dbReference type="PROSITE" id="PS01063">
    <property type="entry name" value="SIGMA70_ECF"/>
    <property type="match status" value="1"/>
</dbReference>
<dbReference type="Pfam" id="PF08281">
    <property type="entry name" value="Sigma70_r4_2"/>
    <property type="match status" value="1"/>
</dbReference>
<keyword evidence="2 6" id="KW-0805">Transcription regulation</keyword>
<dbReference type="GO" id="GO:0006352">
    <property type="term" value="P:DNA-templated transcription initiation"/>
    <property type="evidence" value="ECO:0007669"/>
    <property type="project" value="InterPro"/>
</dbReference>
<dbReference type="Pfam" id="PF04542">
    <property type="entry name" value="Sigma70_r2"/>
    <property type="match status" value="1"/>
</dbReference>
<dbReference type="InterPro" id="IPR036388">
    <property type="entry name" value="WH-like_DNA-bd_sf"/>
</dbReference>
<dbReference type="Gene3D" id="1.10.10.10">
    <property type="entry name" value="Winged helix-like DNA-binding domain superfamily/Winged helix DNA-binding domain"/>
    <property type="match status" value="1"/>
</dbReference>
<gene>
    <name evidence="9" type="ORF">JCM21142_1625</name>
</gene>
<dbReference type="Gene3D" id="1.10.1740.10">
    <property type="match status" value="1"/>
</dbReference>
<keyword evidence="5 6" id="KW-0804">Transcription</keyword>
<evidence type="ECO:0000313" key="9">
    <source>
        <dbReference type="EMBL" id="GAF02000.1"/>
    </source>
</evidence>
<dbReference type="NCBIfam" id="TIGR02985">
    <property type="entry name" value="Sig70_bacteroi1"/>
    <property type="match status" value="1"/>
</dbReference>
<dbReference type="InterPro" id="IPR013249">
    <property type="entry name" value="RNA_pol_sigma70_r4_t2"/>
</dbReference>
<evidence type="ECO:0000256" key="2">
    <source>
        <dbReference type="ARBA" id="ARBA00023015"/>
    </source>
</evidence>
<dbReference type="InterPro" id="IPR007627">
    <property type="entry name" value="RNA_pol_sigma70_r2"/>
</dbReference>
<name>W7XV88_9BACT</name>
<dbReference type="RefSeq" id="WP_027471296.1">
    <property type="nucleotide sequence ID" value="NZ_BAMD01000004.1"/>
</dbReference>
<keyword evidence="10" id="KW-1185">Reference proteome</keyword>
<dbReference type="eggNOG" id="COG1595">
    <property type="taxonomic scope" value="Bacteria"/>
</dbReference>
<feature type="domain" description="RNA polymerase sigma-70 region 2" evidence="7">
    <location>
        <begin position="25"/>
        <end position="89"/>
    </location>
</feature>
<evidence type="ECO:0000256" key="3">
    <source>
        <dbReference type="ARBA" id="ARBA00023082"/>
    </source>
</evidence>
<feature type="domain" description="RNA polymerase sigma factor 70 region 4 type 2" evidence="8">
    <location>
        <begin position="125"/>
        <end position="172"/>
    </location>
</feature>
<dbReference type="GO" id="GO:0016987">
    <property type="term" value="F:sigma factor activity"/>
    <property type="evidence" value="ECO:0007669"/>
    <property type="project" value="UniProtKB-KW"/>
</dbReference>
<dbReference type="PANTHER" id="PTHR43133">
    <property type="entry name" value="RNA POLYMERASE ECF-TYPE SIGMA FACTO"/>
    <property type="match status" value="1"/>
</dbReference>
<dbReference type="EMBL" id="BAMD01000004">
    <property type="protein sequence ID" value="GAF02000.1"/>
    <property type="molecule type" value="Genomic_DNA"/>
</dbReference>
<dbReference type="InterPro" id="IPR013325">
    <property type="entry name" value="RNA_pol_sigma_r2"/>
</dbReference>
<dbReference type="PANTHER" id="PTHR43133:SF46">
    <property type="entry name" value="RNA POLYMERASE SIGMA-70 FACTOR ECF SUBFAMILY"/>
    <property type="match status" value="1"/>
</dbReference>
<dbReference type="InterPro" id="IPR014327">
    <property type="entry name" value="RNA_pol_sigma70_bacteroid"/>
</dbReference>
<evidence type="ECO:0000313" key="10">
    <source>
        <dbReference type="Proteomes" id="UP000019402"/>
    </source>
</evidence>
<keyword evidence="3 6" id="KW-0731">Sigma factor</keyword>
<dbReference type="InterPro" id="IPR014284">
    <property type="entry name" value="RNA_pol_sigma-70_dom"/>
</dbReference>
<dbReference type="OrthoDB" id="1493347at2"/>
<dbReference type="SUPFAM" id="SSF88659">
    <property type="entry name" value="Sigma3 and sigma4 domains of RNA polymerase sigma factors"/>
    <property type="match status" value="1"/>
</dbReference>
<evidence type="ECO:0000256" key="6">
    <source>
        <dbReference type="RuleBase" id="RU000716"/>
    </source>
</evidence>
<dbReference type="AlphaFoldDB" id="W7XV88"/>
<dbReference type="NCBIfam" id="TIGR02937">
    <property type="entry name" value="sigma70-ECF"/>
    <property type="match status" value="1"/>
</dbReference>
<dbReference type="Proteomes" id="UP000019402">
    <property type="component" value="Unassembled WGS sequence"/>
</dbReference>
<dbReference type="PRINTS" id="PR00038">
    <property type="entry name" value="HTHLUXR"/>
</dbReference>
<comment type="similarity">
    <text evidence="1 6">Belongs to the sigma-70 factor family. ECF subfamily.</text>
</comment>
<protein>
    <recommendedName>
        <fullName evidence="6">RNA polymerase sigma factor</fullName>
    </recommendedName>
</protein>
<dbReference type="InterPro" id="IPR013324">
    <property type="entry name" value="RNA_pol_sigma_r3/r4-like"/>
</dbReference>
<reference evidence="9 10" key="1">
    <citation type="journal article" date="2014" name="Genome Announc.">
        <title>Draft Genome Sequence of Cytophaga fermentans JCM 21142T, a Facultative Anaerobe Isolated from Marine Mud.</title>
        <authorList>
            <person name="Starns D."/>
            <person name="Oshima K."/>
            <person name="Suda W."/>
            <person name="Iino T."/>
            <person name="Yuki M."/>
            <person name="Inoue J."/>
            <person name="Kitamura K."/>
            <person name="Iida T."/>
            <person name="Darby A."/>
            <person name="Hattori M."/>
            <person name="Ohkuma M."/>
        </authorList>
    </citation>
    <scope>NUCLEOTIDE SEQUENCE [LARGE SCALE GENOMIC DNA]</scope>
    <source>
        <strain evidence="9 10">JCM 21142</strain>
    </source>
</reference>
<evidence type="ECO:0000256" key="1">
    <source>
        <dbReference type="ARBA" id="ARBA00010641"/>
    </source>
</evidence>
<dbReference type="InterPro" id="IPR000792">
    <property type="entry name" value="Tscrpt_reg_LuxR_C"/>
</dbReference>
<dbReference type="STRING" id="869213.GCA_000517085_01485"/>
<evidence type="ECO:0000256" key="4">
    <source>
        <dbReference type="ARBA" id="ARBA00023125"/>
    </source>
</evidence>
<comment type="caution">
    <text evidence="9">The sequence shown here is derived from an EMBL/GenBank/DDBJ whole genome shotgun (WGS) entry which is preliminary data.</text>
</comment>
<dbReference type="InterPro" id="IPR000838">
    <property type="entry name" value="RNA_pol_sigma70_ECF_CS"/>
</dbReference>
<proteinExistence type="inferred from homology"/>
<dbReference type="InterPro" id="IPR039425">
    <property type="entry name" value="RNA_pol_sigma-70-like"/>
</dbReference>
<evidence type="ECO:0000256" key="5">
    <source>
        <dbReference type="ARBA" id="ARBA00023163"/>
    </source>
</evidence>
<dbReference type="SUPFAM" id="SSF88946">
    <property type="entry name" value="Sigma2 domain of RNA polymerase sigma factors"/>
    <property type="match status" value="1"/>
</dbReference>
<sequence>MNKEFNLENIIDGLARDNEKSLRELFNYYYPRLYNFSKSFIKIEDSIDDILQDVFIKIWQNRKHITRTDTFNAYIFTITKNLLLNELRRCLNHKHLKDELYELSTAHEYSFLETTTYADLELLVNEVVDELPDRQKQIFIMSRSKGMSNKEIAKKLNISTKTVEYHITLSIKYLKQKMSVLGFGYLLFFYLFL</sequence>
<evidence type="ECO:0000259" key="7">
    <source>
        <dbReference type="Pfam" id="PF04542"/>
    </source>
</evidence>
<dbReference type="GO" id="GO:0003677">
    <property type="term" value="F:DNA binding"/>
    <property type="evidence" value="ECO:0007669"/>
    <property type="project" value="UniProtKB-KW"/>
</dbReference>
<evidence type="ECO:0000259" key="8">
    <source>
        <dbReference type="Pfam" id="PF08281"/>
    </source>
</evidence>
<organism evidence="9 10">
    <name type="scientific">Saccharicrinis fermentans DSM 9555 = JCM 21142</name>
    <dbReference type="NCBI Taxonomy" id="869213"/>
    <lineage>
        <taxon>Bacteria</taxon>
        <taxon>Pseudomonadati</taxon>
        <taxon>Bacteroidota</taxon>
        <taxon>Bacteroidia</taxon>
        <taxon>Marinilabiliales</taxon>
        <taxon>Marinilabiliaceae</taxon>
        <taxon>Saccharicrinis</taxon>
    </lineage>
</organism>
<accession>W7XV88</accession>
<keyword evidence="4 6" id="KW-0238">DNA-binding</keyword>